<dbReference type="PROSITE" id="PS00211">
    <property type="entry name" value="ABC_TRANSPORTER_1"/>
    <property type="match status" value="1"/>
</dbReference>
<dbReference type="InterPro" id="IPR017871">
    <property type="entry name" value="ABC_transporter-like_CS"/>
</dbReference>
<dbReference type="Pfam" id="PF13732">
    <property type="entry name" value="DrrA1-3_C"/>
    <property type="match status" value="1"/>
</dbReference>
<dbReference type="GO" id="GO:0016887">
    <property type="term" value="F:ATP hydrolysis activity"/>
    <property type="evidence" value="ECO:0007669"/>
    <property type="project" value="InterPro"/>
</dbReference>
<dbReference type="GO" id="GO:0005524">
    <property type="term" value="F:ATP binding"/>
    <property type="evidence" value="ECO:0007669"/>
    <property type="project" value="UniProtKB-KW"/>
</dbReference>
<feature type="domain" description="ABC transporter" evidence="5">
    <location>
        <begin position="17"/>
        <end position="245"/>
    </location>
</feature>
<dbReference type="InterPro" id="IPR025302">
    <property type="entry name" value="DrrA1/2-like_C"/>
</dbReference>
<keyword evidence="4 6" id="KW-0067">ATP-binding</keyword>
<evidence type="ECO:0000259" key="5">
    <source>
        <dbReference type="PROSITE" id="PS50893"/>
    </source>
</evidence>
<dbReference type="AlphaFoldDB" id="A0A1S1VA98"/>
<accession>A0A1S1VA98</accession>
<reference evidence="6 7" key="1">
    <citation type="submission" date="2016-09" db="EMBL/GenBank/DDBJ databases">
        <title>Genome sequence of Eubacterium angustum.</title>
        <authorList>
            <person name="Poehlein A."/>
            <person name="Daniel R."/>
        </authorList>
    </citation>
    <scope>NUCLEOTIDE SEQUENCE [LARGE SCALE GENOMIC DNA]</scope>
    <source>
        <strain evidence="6 7">DSM 1989</strain>
    </source>
</reference>
<dbReference type="PANTHER" id="PTHR42711">
    <property type="entry name" value="ABC TRANSPORTER ATP-BINDING PROTEIN"/>
    <property type="match status" value="1"/>
</dbReference>
<keyword evidence="3" id="KW-0547">Nucleotide-binding</keyword>
<gene>
    <name evidence="6" type="primary">ecsA</name>
    <name evidence="6" type="ORF">EUAN_02880</name>
</gene>
<proteinExistence type="inferred from homology"/>
<dbReference type="SMART" id="SM00382">
    <property type="entry name" value="AAA"/>
    <property type="match status" value="1"/>
</dbReference>
<dbReference type="Pfam" id="PF00005">
    <property type="entry name" value="ABC_tran"/>
    <property type="match status" value="1"/>
</dbReference>
<comment type="caution">
    <text evidence="6">The sequence shown here is derived from an EMBL/GenBank/DDBJ whole genome shotgun (WGS) entry which is preliminary data.</text>
</comment>
<sequence length="319" mass="35650">MGTNTNSRGDVVVNEVLRVENVSKTFGEAKVVDDVSFSVMEGDIMGTLGPNGAGKSTLIRSIMGMIYPDSGEISFNMDGERGRLFRSKIGYLPEERGLYKDVTIQDIILYIAELKDYPKDKAKKRLSEYLEKLDLGGLERKKVEELSKGMAQKVQFIGAIINEPKFLILDEPFSGLDPLGQDILMEEIKTLSREGATILLSSHQMNLVEALCNRIFLINKGKKVVYGGLEEIKEQFSNFKCTIVGKNSVHDLEKIPGVERIVESGDRNTLYISKDMDSNSFLRAVPESLNIKELHMDRISLHDIFVNIAKGGAEHEKDN</sequence>
<dbReference type="InterPro" id="IPR003593">
    <property type="entry name" value="AAA+_ATPase"/>
</dbReference>
<organism evidence="6 7">
    <name type="scientific">Andreesenia angusta</name>
    <dbReference type="NCBI Taxonomy" id="39480"/>
    <lineage>
        <taxon>Bacteria</taxon>
        <taxon>Bacillati</taxon>
        <taxon>Bacillota</taxon>
        <taxon>Tissierellia</taxon>
        <taxon>Tissierellales</taxon>
        <taxon>Gottschalkiaceae</taxon>
        <taxon>Andreesenia</taxon>
    </lineage>
</organism>
<name>A0A1S1VA98_9FIRM</name>
<keyword evidence="2" id="KW-0813">Transport</keyword>
<dbReference type="PROSITE" id="PS50893">
    <property type="entry name" value="ABC_TRANSPORTER_2"/>
    <property type="match status" value="1"/>
</dbReference>
<dbReference type="InterPro" id="IPR050763">
    <property type="entry name" value="ABC_transporter_ATP-binding"/>
</dbReference>
<evidence type="ECO:0000313" key="6">
    <source>
        <dbReference type="EMBL" id="OHW63424.1"/>
    </source>
</evidence>
<evidence type="ECO:0000256" key="1">
    <source>
        <dbReference type="ARBA" id="ARBA00005417"/>
    </source>
</evidence>
<dbReference type="InterPro" id="IPR003439">
    <property type="entry name" value="ABC_transporter-like_ATP-bd"/>
</dbReference>
<dbReference type="RefSeq" id="WP_071060895.1">
    <property type="nucleotide sequence ID" value="NZ_MKIE01000001.1"/>
</dbReference>
<evidence type="ECO:0000313" key="7">
    <source>
        <dbReference type="Proteomes" id="UP000180254"/>
    </source>
</evidence>
<comment type="similarity">
    <text evidence="1">Belongs to the ABC transporter superfamily.</text>
</comment>
<protein>
    <submittedName>
        <fullName evidence="6">ABC-type transporter ATP-binding protein EcsA</fullName>
    </submittedName>
</protein>
<dbReference type="EMBL" id="MKIE01000001">
    <property type="protein sequence ID" value="OHW63424.1"/>
    <property type="molecule type" value="Genomic_DNA"/>
</dbReference>
<evidence type="ECO:0000256" key="4">
    <source>
        <dbReference type="ARBA" id="ARBA00022840"/>
    </source>
</evidence>
<keyword evidence="7" id="KW-1185">Reference proteome</keyword>
<dbReference type="Gene3D" id="3.40.50.300">
    <property type="entry name" value="P-loop containing nucleotide triphosphate hydrolases"/>
    <property type="match status" value="1"/>
</dbReference>
<evidence type="ECO:0000256" key="2">
    <source>
        <dbReference type="ARBA" id="ARBA00022448"/>
    </source>
</evidence>
<evidence type="ECO:0000256" key="3">
    <source>
        <dbReference type="ARBA" id="ARBA00022741"/>
    </source>
</evidence>
<dbReference type="STRING" id="39480.EUAN_02880"/>
<dbReference type="InterPro" id="IPR027417">
    <property type="entry name" value="P-loop_NTPase"/>
</dbReference>
<dbReference type="PANTHER" id="PTHR42711:SF5">
    <property type="entry name" value="ABC TRANSPORTER ATP-BINDING PROTEIN NATA"/>
    <property type="match status" value="1"/>
</dbReference>
<dbReference type="Proteomes" id="UP000180254">
    <property type="component" value="Unassembled WGS sequence"/>
</dbReference>
<dbReference type="SUPFAM" id="SSF52540">
    <property type="entry name" value="P-loop containing nucleoside triphosphate hydrolases"/>
    <property type="match status" value="1"/>
</dbReference>